<proteinExistence type="predicted"/>
<accession>A0A8S2THC0</accession>
<evidence type="ECO:0000313" key="2">
    <source>
        <dbReference type="Proteomes" id="UP000681720"/>
    </source>
</evidence>
<comment type="caution">
    <text evidence="1">The sequence shown here is derived from an EMBL/GenBank/DDBJ whole genome shotgun (WGS) entry which is preliminary data.</text>
</comment>
<protein>
    <submittedName>
        <fullName evidence="1">Uncharacterized protein</fullName>
    </submittedName>
</protein>
<dbReference type="EMBL" id="CAJOBJ010033999">
    <property type="protein sequence ID" value="CAF4289577.1"/>
    <property type="molecule type" value="Genomic_DNA"/>
</dbReference>
<sequence length="70" mass="8000">IKGVVIDLNSLLKQIQLDQSKRIENKVDEPLAINISNLNNFIDKSTKELNGEFLHSQLLIDCLLRMKPNL</sequence>
<reference evidence="1" key="1">
    <citation type="submission" date="2021-02" db="EMBL/GenBank/DDBJ databases">
        <authorList>
            <person name="Nowell W R."/>
        </authorList>
    </citation>
    <scope>NUCLEOTIDE SEQUENCE</scope>
</reference>
<gene>
    <name evidence="1" type="ORF">GIL414_LOCUS25345</name>
</gene>
<feature type="non-terminal residue" evidence="1">
    <location>
        <position position="1"/>
    </location>
</feature>
<dbReference type="Proteomes" id="UP000681720">
    <property type="component" value="Unassembled WGS sequence"/>
</dbReference>
<name>A0A8S2THC0_9BILA</name>
<evidence type="ECO:0000313" key="1">
    <source>
        <dbReference type="EMBL" id="CAF4289577.1"/>
    </source>
</evidence>
<feature type="non-terminal residue" evidence="1">
    <location>
        <position position="70"/>
    </location>
</feature>
<organism evidence="1 2">
    <name type="scientific">Rotaria magnacalcarata</name>
    <dbReference type="NCBI Taxonomy" id="392030"/>
    <lineage>
        <taxon>Eukaryota</taxon>
        <taxon>Metazoa</taxon>
        <taxon>Spiralia</taxon>
        <taxon>Gnathifera</taxon>
        <taxon>Rotifera</taxon>
        <taxon>Eurotatoria</taxon>
        <taxon>Bdelloidea</taxon>
        <taxon>Philodinida</taxon>
        <taxon>Philodinidae</taxon>
        <taxon>Rotaria</taxon>
    </lineage>
</organism>
<dbReference type="AlphaFoldDB" id="A0A8S2THC0"/>